<gene>
    <name evidence="1" type="ORF">A3B10_00245</name>
</gene>
<dbReference type="AlphaFoldDB" id="A0A1F5PXJ7"/>
<evidence type="ECO:0000313" key="1">
    <source>
        <dbReference type="EMBL" id="OGE94577.1"/>
    </source>
</evidence>
<reference evidence="1 2" key="1">
    <citation type="journal article" date="2016" name="Nat. Commun.">
        <title>Thousands of microbial genomes shed light on interconnected biogeochemical processes in an aquifer system.</title>
        <authorList>
            <person name="Anantharaman K."/>
            <person name="Brown C.T."/>
            <person name="Hug L.A."/>
            <person name="Sharon I."/>
            <person name="Castelle C.J."/>
            <person name="Probst A.J."/>
            <person name="Thomas B.C."/>
            <person name="Singh A."/>
            <person name="Wilkins M.J."/>
            <person name="Karaoz U."/>
            <person name="Brodie E.L."/>
            <person name="Williams K.H."/>
            <person name="Hubbard S.S."/>
            <person name="Banfield J.F."/>
        </authorList>
    </citation>
    <scope>NUCLEOTIDE SEQUENCE [LARGE SCALE GENOMIC DNA]</scope>
</reference>
<sequence>MENSDNIKTVTNPNEAMEQLVGEQFVEWLKEHIKHEFSHWPIIQGLSVANLQPQKLRKLMIQWFFVQSAFWGSKEGDPGFLGFAIGNLSESDDPEAETALEILVTRKNQEQILQPQQHLFWHQLLLVLGAPEEEIQKTKPKEITRHYIAELSDLYSNAAWQTVAGGLAAYDWIGNLINQVIIDLSKKAVLNPGSLEPKSNMDAGHLLEKTIFDPQNKHLVWLGTKKQLDLHQEFLIGLKKYL</sequence>
<evidence type="ECO:0008006" key="3">
    <source>
        <dbReference type="Google" id="ProtNLM"/>
    </source>
</evidence>
<dbReference type="Gene3D" id="1.20.910.10">
    <property type="entry name" value="Heme oxygenase-like"/>
    <property type="match status" value="1"/>
</dbReference>
<dbReference type="InterPro" id="IPR016084">
    <property type="entry name" value="Haem_Oase-like_multi-hlx"/>
</dbReference>
<evidence type="ECO:0000313" key="2">
    <source>
        <dbReference type="Proteomes" id="UP000177281"/>
    </source>
</evidence>
<comment type="caution">
    <text evidence="1">The sequence shown here is derived from an EMBL/GenBank/DDBJ whole genome shotgun (WGS) entry which is preliminary data.</text>
</comment>
<organism evidence="1 2">
    <name type="scientific">Candidatus Doudnabacteria bacterium RIFCSPLOWO2_01_FULL_44_21</name>
    <dbReference type="NCBI Taxonomy" id="1817841"/>
    <lineage>
        <taxon>Bacteria</taxon>
        <taxon>Candidatus Doudnaibacteriota</taxon>
    </lineage>
</organism>
<accession>A0A1F5PXJ7</accession>
<dbReference type="Proteomes" id="UP000177281">
    <property type="component" value="Unassembled WGS sequence"/>
</dbReference>
<dbReference type="EMBL" id="MFFB01000013">
    <property type="protein sequence ID" value="OGE94577.1"/>
    <property type="molecule type" value="Genomic_DNA"/>
</dbReference>
<proteinExistence type="predicted"/>
<dbReference type="SUPFAM" id="SSF48613">
    <property type="entry name" value="Heme oxygenase-like"/>
    <property type="match status" value="1"/>
</dbReference>
<protein>
    <recommendedName>
        <fullName evidence="3">Thiaminase-2/PQQC domain-containing protein</fullName>
    </recommendedName>
</protein>
<name>A0A1F5PXJ7_9BACT</name>